<dbReference type="RefSeq" id="WP_184350656.1">
    <property type="nucleotide sequence ID" value="NZ_JACHJH010000006.1"/>
</dbReference>
<dbReference type="SMART" id="SM00245">
    <property type="entry name" value="TSPc"/>
    <property type="match status" value="1"/>
</dbReference>
<evidence type="ECO:0000313" key="3">
    <source>
        <dbReference type="EMBL" id="MBB4894879.1"/>
    </source>
</evidence>
<dbReference type="AlphaFoldDB" id="A0A7W7LR22"/>
<keyword evidence="1" id="KW-0732">Signal</keyword>
<reference evidence="3 4" key="1">
    <citation type="submission" date="2020-08" db="EMBL/GenBank/DDBJ databases">
        <title>Genomic Encyclopedia of Type Strains, Phase III (KMG-III): the genomes of soil and plant-associated and newly described type strains.</title>
        <authorList>
            <person name="Whitman W."/>
        </authorList>
    </citation>
    <scope>NUCLEOTIDE SEQUENCE [LARGE SCALE GENOMIC DNA]</scope>
    <source>
        <strain evidence="3 4">CECT 3266</strain>
    </source>
</reference>
<dbReference type="InterPro" id="IPR028204">
    <property type="entry name" value="Tricorn_C1"/>
</dbReference>
<feature type="chain" id="PRO_5031394832" description="Tail specific protease domain-containing protein" evidence="1">
    <location>
        <begin position="37"/>
        <end position="491"/>
    </location>
</feature>
<dbReference type="Gene3D" id="3.30.750.44">
    <property type="match status" value="1"/>
</dbReference>
<dbReference type="SUPFAM" id="SSF52096">
    <property type="entry name" value="ClpP/crotonase"/>
    <property type="match status" value="1"/>
</dbReference>
<evidence type="ECO:0000313" key="4">
    <source>
        <dbReference type="Proteomes" id="UP000556084"/>
    </source>
</evidence>
<feature type="domain" description="Tail specific protease" evidence="2">
    <location>
        <begin position="241"/>
        <end position="461"/>
    </location>
</feature>
<dbReference type="GO" id="GO:0008236">
    <property type="term" value="F:serine-type peptidase activity"/>
    <property type="evidence" value="ECO:0007669"/>
    <property type="project" value="InterPro"/>
</dbReference>
<organism evidence="3 4">
    <name type="scientific">Streptomyces olivoverticillatus</name>
    <dbReference type="NCBI Taxonomy" id="66427"/>
    <lineage>
        <taxon>Bacteria</taxon>
        <taxon>Bacillati</taxon>
        <taxon>Actinomycetota</taxon>
        <taxon>Actinomycetes</taxon>
        <taxon>Kitasatosporales</taxon>
        <taxon>Streptomycetaceae</taxon>
        <taxon>Streptomyces</taxon>
    </lineage>
</organism>
<dbReference type="Pfam" id="PF14684">
    <property type="entry name" value="Tricorn_C1"/>
    <property type="match status" value="1"/>
</dbReference>
<dbReference type="GO" id="GO:0006508">
    <property type="term" value="P:proteolysis"/>
    <property type="evidence" value="ECO:0007669"/>
    <property type="project" value="InterPro"/>
</dbReference>
<evidence type="ECO:0000256" key="1">
    <source>
        <dbReference type="SAM" id="SignalP"/>
    </source>
</evidence>
<name>A0A7W7LR22_9ACTN</name>
<feature type="signal peptide" evidence="1">
    <location>
        <begin position="1"/>
        <end position="36"/>
    </location>
</feature>
<dbReference type="CDD" id="cd07563">
    <property type="entry name" value="Peptidase_S41_IRBP"/>
    <property type="match status" value="1"/>
</dbReference>
<dbReference type="PANTHER" id="PTHR11261">
    <property type="entry name" value="INTERPHOTORECEPTOR RETINOID-BINDING PROTEIN"/>
    <property type="match status" value="1"/>
</dbReference>
<dbReference type="InterPro" id="IPR029045">
    <property type="entry name" value="ClpP/crotonase-like_dom_sf"/>
</dbReference>
<keyword evidence="4" id="KW-1185">Reference proteome</keyword>
<dbReference type="Proteomes" id="UP000556084">
    <property type="component" value="Unassembled WGS sequence"/>
</dbReference>
<dbReference type="EMBL" id="JACHJH010000006">
    <property type="protein sequence ID" value="MBB4894879.1"/>
    <property type="molecule type" value="Genomic_DNA"/>
</dbReference>
<gene>
    <name evidence="3" type="ORF">FHS39_003946</name>
</gene>
<evidence type="ECO:0000259" key="2">
    <source>
        <dbReference type="SMART" id="SM00245"/>
    </source>
</evidence>
<dbReference type="PANTHER" id="PTHR11261:SF3">
    <property type="entry name" value="RETINOL-BINDING PROTEIN 3"/>
    <property type="match status" value="1"/>
</dbReference>
<sequence length="491" mass="53279">MNAGLRPHTRSPRTTALLLAAAVALTTAAGTASAVAATPRTASLDGTWRMDGYGTVVAIEDGGRKLRTYETTGVSCLPGELTGTRTDATGPFRQDGEAPLTVALKGSDRSELAFGDNVGHRTLRRTAALPANCSPATVPSPDADPRTVFDTYWQTYAENYPFFAARHVDWNAMRDRYRPRITANTSKKELFSILSEMIRPLYDGHTGLVDLENPDGYFSGHRQDTVIPGKQERARIDGAVAASVDAAGAQKAGERSWANGQITYAELPGRIGFLRITTFLGYDRGNAYEADKATLDKALDEVFTAARTSGPDALHGLVLDLRLNGGGSDRLALSVAERLTGRPYTAYLKHARNDARDPKKFTPAEPIAVSPHRGPVYTGPLTVLTGRLTMSAGETLTQALLGRGPRPVLIGENTQGLFSDRLERTLPNGWKFWLPNEEFVSAQDHRTTYDGTGIPPAIHTDVFTEDELSHHRDSALTRALEELRGRGPARR</sequence>
<proteinExistence type="predicted"/>
<dbReference type="InterPro" id="IPR005151">
    <property type="entry name" value="Tail-specific_protease"/>
</dbReference>
<comment type="caution">
    <text evidence="3">The sequence shown here is derived from an EMBL/GenBank/DDBJ whole genome shotgun (WGS) entry which is preliminary data.</text>
</comment>
<dbReference type="Gene3D" id="3.90.226.10">
    <property type="entry name" value="2-enoyl-CoA Hydratase, Chain A, domain 1"/>
    <property type="match status" value="1"/>
</dbReference>
<dbReference type="Pfam" id="PF03572">
    <property type="entry name" value="Peptidase_S41"/>
    <property type="match status" value="1"/>
</dbReference>
<accession>A0A7W7LR22</accession>
<protein>
    <recommendedName>
        <fullName evidence="2">Tail specific protease domain-containing protein</fullName>
    </recommendedName>
</protein>